<feature type="domain" description="Peptidoglycan recognition protein family" evidence="4">
    <location>
        <begin position="204"/>
        <end position="346"/>
    </location>
</feature>
<dbReference type="InterPro" id="IPR002502">
    <property type="entry name" value="Amidase_domain"/>
</dbReference>
<evidence type="ECO:0000256" key="1">
    <source>
        <dbReference type="ARBA" id="ARBA00007553"/>
    </source>
</evidence>
<evidence type="ECO:0008006" key="7">
    <source>
        <dbReference type="Google" id="ProtNLM"/>
    </source>
</evidence>
<dbReference type="InterPro" id="IPR015510">
    <property type="entry name" value="PGRP"/>
</dbReference>
<dbReference type="Pfam" id="PF01510">
    <property type="entry name" value="Amidase_2"/>
    <property type="match status" value="1"/>
</dbReference>
<dbReference type="PANTHER" id="PTHR11022">
    <property type="entry name" value="PEPTIDOGLYCAN RECOGNITION PROTEIN"/>
    <property type="match status" value="1"/>
</dbReference>
<dbReference type="PROSITE" id="PS51257">
    <property type="entry name" value="PROKAR_LIPOPROTEIN"/>
    <property type="match status" value="1"/>
</dbReference>
<organism evidence="5 6">
    <name type="scientific">Persicimonas caeni</name>
    <dbReference type="NCBI Taxonomy" id="2292766"/>
    <lineage>
        <taxon>Bacteria</taxon>
        <taxon>Deltaproteobacteria</taxon>
        <taxon>Bradymonadales</taxon>
        <taxon>Bradymonadaceae</taxon>
        <taxon>Persicimonas</taxon>
    </lineage>
</organism>
<dbReference type="SMART" id="SM00701">
    <property type="entry name" value="PGRP"/>
    <property type="match status" value="1"/>
</dbReference>
<accession>A0A4Y6PQQ7</accession>
<proteinExistence type="inferred from homology"/>
<keyword evidence="6" id="KW-1185">Reference proteome</keyword>
<dbReference type="InterPro" id="IPR006619">
    <property type="entry name" value="PGRP_domain_met/bac"/>
</dbReference>
<dbReference type="CDD" id="cd06583">
    <property type="entry name" value="PGRP"/>
    <property type="match status" value="1"/>
</dbReference>
<feature type="domain" description="N-acetylmuramoyl-L-alanine amidase" evidence="3">
    <location>
        <begin position="222"/>
        <end position="354"/>
    </location>
</feature>
<dbReference type="OrthoDB" id="8754850at2"/>
<accession>A0A5B8Y1W8</accession>
<feature type="region of interest" description="Disordered" evidence="2">
    <location>
        <begin position="728"/>
        <end position="766"/>
    </location>
</feature>
<feature type="compositionally biased region" description="Low complexity" evidence="2">
    <location>
        <begin position="737"/>
        <end position="751"/>
    </location>
</feature>
<dbReference type="GO" id="GO:0008745">
    <property type="term" value="F:N-acetylmuramoyl-L-alanine amidase activity"/>
    <property type="evidence" value="ECO:0007669"/>
    <property type="project" value="InterPro"/>
</dbReference>
<protein>
    <recommendedName>
        <fullName evidence="7">N-acetylmuramoyl-L-alanine amidase</fullName>
    </recommendedName>
</protein>
<gene>
    <name evidence="5" type="ORF">FIV42_07975</name>
</gene>
<evidence type="ECO:0000259" key="3">
    <source>
        <dbReference type="SMART" id="SM00644"/>
    </source>
</evidence>
<evidence type="ECO:0000259" key="4">
    <source>
        <dbReference type="SMART" id="SM00701"/>
    </source>
</evidence>
<dbReference type="AlphaFoldDB" id="A0A4Y6PQQ7"/>
<dbReference type="PANTHER" id="PTHR11022:SF41">
    <property type="entry name" value="PEPTIDOGLYCAN-RECOGNITION PROTEIN LC-RELATED"/>
    <property type="match status" value="1"/>
</dbReference>
<dbReference type="GO" id="GO:0009253">
    <property type="term" value="P:peptidoglycan catabolic process"/>
    <property type="evidence" value="ECO:0007669"/>
    <property type="project" value="InterPro"/>
</dbReference>
<reference evidence="5 6" key="1">
    <citation type="submission" date="2019-06" db="EMBL/GenBank/DDBJ databases">
        <title>Persicimonas caeni gen. nov., sp. nov., a predatory bacterium isolated from solar saltern.</title>
        <authorList>
            <person name="Wang S."/>
        </authorList>
    </citation>
    <scope>NUCLEOTIDE SEQUENCE [LARGE SCALE GENOMIC DNA]</scope>
    <source>
        <strain evidence="5 6">YN101</strain>
    </source>
</reference>
<dbReference type="GO" id="GO:0008270">
    <property type="term" value="F:zinc ion binding"/>
    <property type="evidence" value="ECO:0007669"/>
    <property type="project" value="InterPro"/>
</dbReference>
<sequence length="796" mass="86928">MVYATFKQRELLKMRTLRWWIVGLVVVALAGCSKSSEPQPAEHALVEAESAHLDHMHPNLVLLNTPQKIAGAFDGGTARYERDEPFRQVGFFYTADPSMADTNADTKQAFEYRVRLTDGQWSAWAPIEVTWYEDGIHVGRVLLDEEAGELEIRRAAGLDWLQVEFYEEIAARPGVLARDLPVEQPSERVQNGDYVTVQQKAIPSYVVTRSQWGARNPSKVCGSSHDPYRQAIHHTYSPRTDGDIHATMRGIQAYHIDSNGWCDIGYHFVVSQAGKVYQGRSREDRTGAHVGGQNSGNIGTCFIGDFTSQTPSDAQINAAAQIVGWVGRTYGIPFNRTSIKGHREHAGQSTSCPGDNLLAELGTLVSRAENGGTPADYDVSVKVNWLGTDNFYDQGASASLADALPGDTFQAEILITNKSDEVIRNVWAGYLVEEPYLEATNYAIYSDHPSYDQSSWTINSADSDEDNPAKDALGAEGKLDMHAFSPGETKRVLIDMKANRYSVGAIEHPDVRGWIQHAESPTGTIFGDRDSWDDGVETNELGHEARAHAQMDVLDPNAWLFDDTSDEGNLEGWTGKPAEHFEQLKVNTNYGLLSQKISGEDARIISPGWTNVPAEEFDQLVLRVRSHDGVHTKAVFWAREGESFSEERAVRFEAAGDGEYHDLVIPLGEHTEWSGAVTQLRIDLLDGEAPGAEASGWYDVDSIFFQSSVAQTTSAPGVDFVDAAPVALQTDGGGNGDPDAGGTDNDAGGDPLTDEDNENLTVNDGCSATGSGNVPVGAAWVILAAFLGFTRRRDAV</sequence>
<evidence type="ECO:0000313" key="5">
    <source>
        <dbReference type="EMBL" id="QDG50671.1"/>
    </source>
</evidence>
<name>A0A4Y6PQQ7_PERCE</name>
<dbReference type="SUPFAM" id="SSF55846">
    <property type="entry name" value="N-acetylmuramoyl-L-alanine amidase-like"/>
    <property type="match status" value="1"/>
</dbReference>
<evidence type="ECO:0000256" key="2">
    <source>
        <dbReference type="SAM" id="MobiDB-lite"/>
    </source>
</evidence>
<dbReference type="Proteomes" id="UP000315995">
    <property type="component" value="Chromosome"/>
</dbReference>
<dbReference type="EMBL" id="CP041186">
    <property type="protein sequence ID" value="QDG50671.1"/>
    <property type="molecule type" value="Genomic_DNA"/>
</dbReference>
<evidence type="ECO:0000313" key="6">
    <source>
        <dbReference type="Proteomes" id="UP000315995"/>
    </source>
</evidence>
<dbReference type="InterPro" id="IPR036505">
    <property type="entry name" value="Amidase/PGRP_sf"/>
</dbReference>
<dbReference type="SMART" id="SM00644">
    <property type="entry name" value="Ami_2"/>
    <property type="match status" value="1"/>
</dbReference>
<comment type="similarity">
    <text evidence="1">Belongs to the N-acetylmuramoyl-L-alanine amidase 2 family.</text>
</comment>
<dbReference type="Gene3D" id="3.40.80.10">
    <property type="entry name" value="Peptidoglycan recognition protein-like"/>
    <property type="match status" value="1"/>
</dbReference>